<proteinExistence type="inferred from homology"/>
<keyword evidence="8" id="KW-1185">Reference proteome</keyword>
<comment type="similarity">
    <text evidence="1">Belongs to the paxM FAD-dependent monooxygenase family.</text>
</comment>
<evidence type="ECO:0000313" key="7">
    <source>
        <dbReference type="EMBL" id="EXJ69311.1"/>
    </source>
</evidence>
<name>W9WXC2_9EURO</name>
<keyword evidence="4" id="KW-0560">Oxidoreductase</keyword>
<gene>
    <name evidence="7" type="ORF">A1O5_07347</name>
</gene>
<evidence type="ECO:0000313" key="8">
    <source>
        <dbReference type="Proteomes" id="UP000019471"/>
    </source>
</evidence>
<dbReference type="AlphaFoldDB" id="W9WXC2"/>
<dbReference type="SUPFAM" id="SSF54373">
    <property type="entry name" value="FAD-linked reductases, C-terminal domain"/>
    <property type="match status" value="1"/>
</dbReference>
<sequence length="449" mass="49252">MKIIIVGAGIGGLSAALALALQKHSVTVLESAPRLAEIGAGVQLTPNAIKFFFQWGLEGDILAKAAIPGTFFIHRWKDGRVLGSVDVGGLEREYGAPYVVVHRGVLHEILHRHAVRAGAEVRVNSRVVEYDFEGGAVVLKDGLKMEADLVVACDGINSFARAQFLGDQDKGAQRTGWAAYRTMVDVTKIKANPATADLVERHNNHLWIGENCSAMTYMIYESTKLNMVLSHRDDDIEVDSTTTTSWTTASPYHGAIKSLFRGWDCKLTSLIDMVRPETINNWPVYQVEPLRKWVSMSGKFVLMGDAAHAMAFYLSMGISMAVEDAVALAECLSLLASATNNDVKYGCGDRAKPRPSLSSALDLFESLRKPRAEAVQAASLRAGNILHLPPGAAQEKRDAALQRADGGAMESEEDSRQYVYGIADRETRDWCYGYDAAWEVRRAWNEQFG</sequence>
<dbReference type="PANTHER" id="PTHR13789:SF306">
    <property type="entry name" value="HYDROXYLASE, PUTATIVE-RELATED"/>
    <property type="match status" value="1"/>
</dbReference>
<dbReference type="InterPro" id="IPR002938">
    <property type="entry name" value="FAD-bd"/>
</dbReference>
<dbReference type="InterPro" id="IPR036188">
    <property type="entry name" value="FAD/NAD-bd_sf"/>
</dbReference>
<dbReference type="Proteomes" id="UP000019471">
    <property type="component" value="Unassembled WGS sequence"/>
</dbReference>
<dbReference type="GeneID" id="19192053"/>
<reference evidence="7 8" key="1">
    <citation type="submission" date="2013-03" db="EMBL/GenBank/DDBJ databases">
        <title>The Genome Sequence of Cladophialophora psammophila CBS 110553.</title>
        <authorList>
            <consortium name="The Broad Institute Genomics Platform"/>
            <person name="Cuomo C."/>
            <person name="de Hoog S."/>
            <person name="Gorbushina A."/>
            <person name="Walker B."/>
            <person name="Young S.K."/>
            <person name="Zeng Q."/>
            <person name="Gargeya S."/>
            <person name="Fitzgerald M."/>
            <person name="Haas B."/>
            <person name="Abouelleil A."/>
            <person name="Allen A.W."/>
            <person name="Alvarado L."/>
            <person name="Arachchi H.M."/>
            <person name="Berlin A.M."/>
            <person name="Chapman S.B."/>
            <person name="Gainer-Dewar J."/>
            <person name="Goldberg J."/>
            <person name="Griggs A."/>
            <person name="Gujja S."/>
            <person name="Hansen M."/>
            <person name="Howarth C."/>
            <person name="Imamovic A."/>
            <person name="Ireland A."/>
            <person name="Larimer J."/>
            <person name="McCowan C."/>
            <person name="Murphy C."/>
            <person name="Pearson M."/>
            <person name="Poon T.W."/>
            <person name="Priest M."/>
            <person name="Roberts A."/>
            <person name="Saif S."/>
            <person name="Shea T."/>
            <person name="Sisk P."/>
            <person name="Sykes S."/>
            <person name="Wortman J."/>
            <person name="Nusbaum C."/>
            <person name="Birren B."/>
        </authorList>
    </citation>
    <scope>NUCLEOTIDE SEQUENCE [LARGE SCALE GENOMIC DNA]</scope>
    <source>
        <strain evidence="7 8">CBS 110553</strain>
    </source>
</reference>
<dbReference type="GO" id="GO:0004497">
    <property type="term" value="F:monooxygenase activity"/>
    <property type="evidence" value="ECO:0007669"/>
    <property type="project" value="UniProtKB-KW"/>
</dbReference>
<comment type="caution">
    <text evidence="7">The sequence shown here is derived from an EMBL/GenBank/DDBJ whole genome shotgun (WGS) entry which is preliminary data.</text>
</comment>
<dbReference type="STRING" id="1182543.W9WXC2"/>
<dbReference type="eggNOG" id="KOG2614">
    <property type="taxonomic scope" value="Eukaryota"/>
</dbReference>
<organism evidence="7 8">
    <name type="scientific">Cladophialophora psammophila CBS 110553</name>
    <dbReference type="NCBI Taxonomy" id="1182543"/>
    <lineage>
        <taxon>Eukaryota</taxon>
        <taxon>Fungi</taxon>
        <taxon>Dikarya</taxon>
        <taxon>Ascomycota</taxon>
        <taxon>Pezizomycotina</taxon>
        <taxon>Eurotiomycetes</taxon>
        <taxon>Chaetothyriomycetidae</taxon>
        <taxon>Chaetothyriales</taxon>
        <taxon>Herpotrichiellaceae</taxon>
        <taxon>Cladophialophora</taxon>
    </lineage>
</organism>
<keyword evidence="5" id="KW-0503">Monooxygenase</keyword>
<dbReference type="InterPro" id="IPR050493">
    <property type="entry name" value="FAD-dep_Monooxygenase_BioMet"/>
</dbReference>
<dbReference type="SUPFAM" id="SSF51905">
    <property type="entry name" value="FAD/NAD(P)-binding domain"/>
    <property type="match status" value="1"/>
</dbReference>
<accession>W9WXC2</accession>
<dbReference type="OrthoDB" id="420606at2759"/>
<dbReference type="Gene3D" id="3.50.50.60">
    <property type="entry name" value="FAD/NAD(P)-binding domain"/>
    <property type="match status" value="1"/>
</dbReference>
<dbReference type="PRINTS" id="PR00420">
    <property type="entry name" value="RNGMNOXGNASE"/>
</dbReference>
<evidence type="ECO:0000256" key="1">
    <source>
        <dbReference type="ARBA" id="ARBA00007992"/>
    </source>
</evidence>
<evidence type="ECO:0000256" key="3">
    <source>
        <dbReference type="ARBA" id="ARBA00022827"/>
    </source>
</evidence>
<dbReference type="RefSeq" id="XP_007746126.1">
    <property type="nucleotide sequence ID" value="XM_007747936.1"/>
</dbReference>
<evidence type="ECO:0000256" key="2">
    <source>
        <dbReference type="ARBA" id="ARBA00022630"/>
    </source>
</evidence>
<dbReference type="HOGENOM" id="CLU_009665_19_3_1"/>
<protein>
    <recommendedName>
        <fullName evidence="6">FAD-binding domain-containing protein</fullName>
    </recommendedName>
</protein>
<keyword evidence="2" id="KW-0285">Flavoprotein</keyword>
<dbReference type="EMBL" id="AMGX01000011">
    <property type="protein sequence ID" value="EXJ69311.1"/>
    <property type="molecule type" value="Genomic_DNA"/>
</dbReference>
<keyword evidence="3" id="KW-0274">FAD</keyword>
<evidence type="ECO:0000259" key="6">
    <source>
        <dbReference type="Pfam" id="PF01494"/>
    </source>
</evidence>
<dbReference type="Pfam" id="PF01494">
    <property type="entry name" value="FAD_binding_3"/>
    <property type="match status" value="1"/>
</dbReference>
<evidence type="ECO:0000256" key="5">
    <source>
        <dbReference type="ARBA" id="ARBA00023033"/>
    </source>
</evidence>
<feature type="domain" description="FAD-binding" evidence="6">
    <location>
        <begin position="2"/>
        <end position="334"/>
    </location>
</feature>
<dbReference type="PANTHER" id="PTHR13789">
    <property type="entry name" value="MONOOXYGENASE"/>
    <property type="match status" value="1"/>
</dbReference>
<evidence type="ECO:0000256" key="4">
    <source>
        <dbReference type="ARBA" id="ARBA00023002"/>
    </source>
</evidence>
<dbReference type="GO" id="GO:0071949">
    <property type="term" value="F:FAD binding"/>
    <property type="evidence" value="ECO:0007669"/>
    <property type="project" value="InterPro"/>
</dbReference>